<evidence type="ECO:0000313" key="1">
    <source>
        <dbReference type="EMBL" id="GAE95101.1"/>
    </source>
</evidence>
<reference evidence="1 2" key="1">
    <citation type="journal article" date="2014" name="Genome Announc.">
        <title>Draft Genome Sequence of the Boron-Tolerant and Moderately Halotolerant Bacterium Gracilibacillus boraciitolerans JCM 21714T.</title>
        <authorList>
            <person name="Ahmed I."/>
            <person name="Oshima K."/>
            <person name="Suda W."/>
            <person name="Kitamura K."/>
            <person name="Iida T."/>
            <person name="Ohmori Y."/>
            <person name="Fujiwara T."/>
            <person name="Hattori M."/>
            <person name="Ohkuma M."/>
        </authorList>
    </citation>
    <scope>NUCLEOTIDE SEQUENCE [LARGE SCALE GENOMIC DNA]</scope>
    <source>
        <strain evidence="1 2">JCM 21714</strain>
    </source>
</reference>
<dbReference type="AlphaFoldDB" id="W4VPL1"/>
<protein>
    <submittedName>
        <fullName evidence="1">Uncharacterized protein</fullName>
    </submittedName>
</protein>
<dbReference type="Proteomes" id="UP000019102">
    <property type="component" value="Unassembled WGS sequence"/>
</dbReference>
<keyword evidence="2" id="KW-1185">Reference proteome</keyword>
<gene>
    <name evidence="1" type="ORF">JCM21714_4310</name>
</gene>
<comment type="caution">
    <text evidence="1">The sequence shown here is derived from an EMBL/GenBank/DDBJ whole genome shotgun (WGS) entry which is preliminary data.</text>
</comment>
<dbReference type="RefSeq" id="WP_035725841.1">
    <property type="nucleotide sequence ID" value="NZ_BAVS01000039.1"/>
</dbReference>
<sequence length="80" mass="9366">MPIASRFKNLKQVQEKEQLDQGILLDKENITMAAVTRVNADNFETFHVLPHLKEVDQSKWMVTQDQDQIDQLIPLFDQEI</sequence>
<accession>W4VPL1</accession>
<evidence type="ECO:0000313" key="2">
    <source>
        <dbReference type="Proteomes" id="UP000019102"/>
    </source>
</evidence>
<proteinExistence type="predicted"/>
<dbReference type="EMBL" id="BAVS01000039">
    <property type="protein sequence ID" value="GAE95101.1"/>
    <property type="molecule type" value="Genomic_DNA"/>
</dbReference>
<name>W4VPL1_9BACI</name>
<dbReference type="STRING" id="1298598.JCM21714_4310"/>
<organism evidence="1 2">
    <name type="scientific">Gracilibacillus boraciitolerans JCM 21714</name>
    <dbReference type="NCBI Taxonomy" id="1298598"/>
    <lineage>
        <taxon>Bacteria</taxon>
        <taxon>Bacillati</taxon>
        <taxon>Bacillota</taxon>
        <taxon>Bacilli</taxon>
        <taxon>Bacillales</taxon>
        <taxon>Bacillaceae</taxon>
        <taxon>Gracilibacillus</taxon>
    </lineage>
</organism>